<dbReference type="AlphaFoldDB" id="A0A974DIE5"/>
<keyword evidence="5" id="KW-0234">DNA repair</keyword>
<keyword evidence="3" id="KW-0227">DNA damage</keyword>
<dbReference type="GO" id="GO:0005524">
    <property type="term" value="F:ATP binding"/>
    <property type="evidence" value="ECO:0007669"/>
    <property type="project" value="UniProtKB-KW"/>
</dbReference>
<keyword evidence="6" id="KW-0539">Nucleus</keyword>
<sequence length="98" mass="10626">MRCDKSHIRIQFRVGELKFDFSTEAGISNEEILDIVKGEAQSSSSCQIIQKRPALDLLVQEQSQGFVITFCSALEEILGGGVQVAKVTEIGGAPGEEI</sequence>
<name>A0A974DIE5_XENLA</name>
<dbReference type="GO" id="GO:0033063">
    <property type="term" value="C:Rad51B-Rad51C-Rad51D-XRCC2 complex"/>
    <property type="evidence" value="ECO:0007669"/>
    <property type="project" value="TreeGrafter"/>
</dbReference>
<dbReference type="GO" id="GO:0000400">
    <property type="term" value="F:four-way junction DNA binding"/>
    <property type="evidence" value="ECO:0007669"/>
    <property type="project" value="TreeGrafter"/>
</dbReference>
<keyword evidence="4" id="KW-0067">ATP-binding</keyword>
<keyword evidence="2" id="KW-0547">Nucleotide-binding</keyword>
<evidence type="ECO:0000313" key="7">
    <source>
        <dbReference type="EMBL" id="OCT92287.1"/>
    </source>
</evidence>
<gene>
    <name evidence="7" type="ORF">XELAEV_18015343mg</name>
</gene>
<accession>A0A974DIE5</accession>
<comment type="subcellular location">
    <subcellularLocation>
        <location evidence="1">Nucleus</location>
    </subcellularLocation>
</comment>
<evidence type="ECO:0000256" key="6">
    <source>
        <dbReference type="ARBA" id="ARBA00023242"/>
    </source>
</evidence>
<protein>
    <submittedName>
        <fullName evidence="7">Uncharacterized protein</fullName>
    </submittedName>
</protein>
<dbReference type="GO" id="GO:0008821">
    <property type="term" value="F:crossover junction DNA endonuclease activity"/>
    <property type="evidence" value="ECO:0007669"/>
    <property type="project" value="TreeGrafter"/>
</dbReference>
<evidence type="ECO:0000256" key="1">
    <source>
        <dbReference type="ARBA" id="ARBA00004123"/>
    </source>
</evidence>
<evidence type="ECO:0000256" key="5">
    <source>
        <dbReference type="ARBA" id="ARBA00023204"/>
    </source>
</evidence>
<dbReference type="GO" id="GO:0005657">
    <property type="term" value="C:replication fork"/>
    <property type="evidence" value="ECO:0007669"/>
    <property type="project" value="TreeGrafter"/>
</dbReference>
<evidence type="ECO:0000313" key="8">
    <source>
        <dbReference type="Proteomes" id="UP000694892"/>
    </source>
</evidence>
<organism evidence="7 8">
    <name type="scientific">Xenopus laevis</name>
    <name type="common">African clawed frog</name>
    <dbReference type="NCBI Taxonomy" id="8355"/>
    <lineage>
        <taxon>Eukaryota</taxon>
        <taxon>Metazoa</taxon>
        <taxon>Chordata</taxon>
        <taxon>Craniata</taxon>
        <taxon>Vertebrata</taxon>
        <taxon>Euteleostomi</taxon>
        <taxon>Amphibia</taxon>
        <taxon>Batrachia</taxon>
        <taxon>Anura</taxon>
        <taxon>Pipoidea</taxon>
        <taxon>Pipidae</taxon>
        <taxon>Xenopodinae</taxon>
        <taxon>Xenopus</taxon>
        <taxon>Xenopus</taxon>
    </lineage>
</organism>
<evidence type="ECO:0000256" key="2">
    <source>
        <dbReference type="ARBA" id="ARBA00022741"/>
    </source>
</evidence>
<dbReference type="EMBL" id="CM004469">
    <property type="protein sequence ID" value="OCT92287.1"/>
    <property type="molecule type" value="Genomic_DNA"/>
</dbReference>
<dbReference type="PANTHER" id="PTHR46239:SF1">
    <property type="entry name" value="DNA REPAIR PROTEIN RAD51 HOMOLOG 3"/>
    <property type="match status" value="1"/>
</dbReference>
<dbReference type="GO" id="GO:0007131">
    <property type="term" value="P:reciprocal meiotic recombination"/>
    <property type="evidence" value="ECO:0007669"/>
    <property type="project" value="TreeGrafter"/>
</dbReference>
<reference evidence="8" key="1">
    <citation type="journal article" date="2016" name="Nature">
        <title>Genome evolution in the allotetraploid frog Xenopus laevis.</title>
        <authorList>
            <person name="Session A.M."/>
            <person name="Uno Y."/>
            <person name="Kwon T."/>
            <person name="Chapman J.A."/>
            <person name="Toyoda A."/>
            <person name="Takahashi S."/>
            <person name="Fukui A."/>
            <person name="Hikosaka A."/>
            <person name="Suzuki A."/>
            <person name="Kondo M."/>
            <person name="van Heeringen S.J."/>
            <person name="Quigley I."/>
            <person name="Heinz S."/>
            <person name="Ogino H."/>
            <person name="Ochi H."/>
            <person name="Hellsten U."/>
            <person name="Lyons J.B."/>
            <person name="Simakov O."/>
            <person name="Putnam N."/>
            <person name="Stites J."/>
            <person name="Kuroki Y."/>
            <person name="Tanaka T."/>
            <person name="Michiue T."/>
            <person name="Watanabe M."/>
            <person name="Bogdanovic O."/>
            <person name="Lister R."/>
            <person name="Georgiou G."/>
            <person name="Paranjpe S.S."/>
            <person name="van Kruijsbergen I."/>
            <person name="Shu S."/>
            <person name="Carlson J."/>
            <person name="Kinoshita T."/>
            <person name="Ohta Y."/>
            <person name="Mawaribuchi S."/>
            <person name="Jenkins J."/>
            <person name="Grimwood J."/>
            <person name="Schmutz J."/>
            <person name="Mitros T."/>
            <person name="Mozaffari S.V."/>
            <person name="Suzuki Y."/>
            <person name="Haramoto Y."/>
            <person name="Yamamoto T.S."/>
            <person name="Takagi C."/>
            <person name="Heald R."/>
            <person name="Miller K."/>
            <person name="Haudenschild C."/>
            <person name="Kitzman J."/>
            <person name="Nakayama T."/>
            <person name="Izutsu Y."/>
            <person name="Robert J."/>
            <person name="Fortriede J."/>
            <person name="Burns K."/>
            <person name="Lotay V."/>
            <person name="Karimi K."/>
            <person name="Yasuoka Y."/>
            <person name="Dichmann D.S."/>
            <person name="Flajnik M.F."/>
            <person name="Houston D.W."/>
            <person name="Shendure J."/>
            <person name="DuPasquier L."/>
            <person name="Vize P.D."/>
            <person name="Zorn A.M."/>
            <person name="Ito M."/>
            <person name="Marcotte E.M."/>
            <person name="Wallingford J.B."/>
            <person name="Ito Y."/>
            <person name="Asashima M."/>
            <person name="Ueno N."/>
            <person name="Matsuda Y."/>
            <person name="Veenstra G.J."/>
            <person name="Fujiyama A."/>
            <person name="Harland R.M."/>
            <person name="Taira M."/>
            <person name="Rokhsar D.S."/>
        </authorList>
    </citation>
    <scope>NUCLEOTIDE SEQUENCE [LARGE SCALE GENOMIC DNA]</scope>
    <source>
        <strain evidence="8">J</strain>
    </source>
</reference>
<dbReference type="GO" id="GO:0033065">
    <property type="term" value="C:Rad51C-XRCC3 complex"/>
    <property type="evidence" value="ECO:0007669"/>
    <property type="project" value="TreeGrafter"/>
</dbReference>
<proteinExistence type="predicted"/>
<dbReference type="InterPro" id="IPR052093">
    <property type="entry name" value="HR_Repair_Mediator"/>
</dbReference>
<dbReference type="GO" id="GO:0000707">
    <property type="term" value="P:meiotic DNA recombinase assembly"/>
    <property type="evidence" value="ECO:0007669"/>
    <property type="project" value="TreeGrafter"/>
</dbReference>
<evidence type="ECO:0000256" key="4">
    <source>
        <dbReference type="ARBA" id="ARBA00022840"/>
    </source>
</evidence>
<dbReference type="PANTHER" id="PTHR46239">
    <property type="entry name" value="DNA REPAIR PROTEIN RAD51 HOMOLOG 3 RAD51C"/>
    <property type="match status" value="1"/>
</dbReference>
<dbReference type="Proteomes" id="UP000694892">
    <property type="component" value="Chromosome 2S"/>
</dbReference>
<evidence type="ECO:0000256" key="3">
    <source>
        <dbReference type="ARBA" id="ARBA00022763"/>
    </source>
</evidence>